<dbReference type="InterPro" id="IPR048912">
    <property type="entry name" value="BetaGal1-like_ABD1"/>
</dbReference>
<evidence type="ECO:0000256" key="4">
    <source>
        <dbReference type="PIRSR" id="PIRSR006336-1"/>
    </source>
</evidence>
<evidence type="ECO:0000313" key="11">
    <source>
        <dbReference type="EMBL" id="TDW97530.1"/>
    </source>
</evidence>
<feature type="domain" description="Beta-galactosidase 1-like first all-beta" evidence="9">
    <location>
        <begin position="415"/>
        <end position="526"/>
    </location>
</feature>
<sequence>MKTILLSTALSLGAAVGAVLASPAAAAAPQTPGAPRAAAAAQKPAPRPAPHTFHLGPHDFLLDGKPFQIISGEMHPARIPRAYWRQRIRMAKAMGCNTIAAYVFWNYLETSKGRFDFRSENRDIAAFIRIAQEEKMWVLLRPGPYVCAEWDFGGLPDYLLSIPGIKVRCADPRYMDAVKRYVKALTAQVDPLLVTHGGPILMVQLENEYGSYGNDKNYLETLRKWWVASGIDVPFYTADGAAPSMLEAGNVNGAAIGLDPGVSEDDFAQAAKRNPDVPSFSSETYPGWLTHWGEKWATTDTDGICKEVKFLLDTKRSFNLYVIHGGTNFGFTAGANSGGKGFEPDVTSYDYDAPVNEQGQATPKYMALRRLIGSYTGSLPDIPAPVPVMSIPAFTPAVWTSVWNTLPQPVVEVQPEPFEALGQNQGLMLYTTRLIGHKSGRLTLTDLHDYATVFVDGKYIGYLDRREGKKSIELPKPESPNPLLEVLVEGMGHINFAQEMIDPKGITERVTLDGMTLMNWKVYPLPLNDTYMRTLRTKATPPKTPRPGMFFKGSVHLDSVADTYLDLSHYQKGVVWVNGHNLGRFWNIGPQQHLYCPAPWLKKGDNEVIIFDQLQTEPAPVSGVTTLQ</sequence>
<evidence type="ECO:0000256" key="7">
    <source>
        <dbReference type="SAM" id="SignalP"/>
    </source>
</evidence>
<name>A0A4R8DKJ6_9BACT</name>
<reference evidence="11 12" key="1">
    <citation type="submission" date="2019-03" db="EMBL/GenBank/DDBJ databases">
        <title>Genomic Encyclopedia of Type Strains, Phase IV (KMG-IV): sequencing the most valuable type-strain genomes for metagenomic binning, comparative biology and taxonomic classification.</title>
        <authorList>
            <person name="Goeker M."/>
        </authorList>
    </citation>
    <scope>NUCLEOTIDE SEQUENCE [LARGE SCALE GENOMIC DNA]</scope>
    <source>
        <strain evidence="11 12">DSM 100059</strain>
    </source>
</reference>
<dbReference type="SUPFAM" id="SSF49785">
    <property type="entry name" value="Galactose-binding domain-like"/>
    <property type="match status" value="1"/>
</dbReference>
<proteinExistence type="inferred from homology"/>
<dbReference type="Pfam" id="PF01301">
    <property type="entry name" value="Glyco_hydro_35"/>
    <property type="match status" value="1"/>
</dbReference>
<dbReference type="InterPro" id="IPR008979">
    <property type="entry name" value="Galactose-bd-like_sf"/>
</dbReference>
<dbReference type="Pfam" id="PF21467">
    <property type="entry name" value="BetaGal_gal-bd"/>
    <property type="match status" value="1"/>
</dbReference>
<dbReference type="AlphaFoldDB" id="A0A4R8DKJ6"/>
<protein>
    <recommendedName>
        <fullName evidence="5">Beta-galactosidase</fullName>
        <ecNumber evidence="5">3.2.1.23</ecNumber>
    </recommendedName>
</protein>
<evidence type="ECO:0000256" key="2">
    <source>
        <dbReference type="ARBA" id="ARBA00022801"/>
    </source>
</evidence>
<dbReference type="Proteomes" id="UP000294498">
    <property type="component" value="Unassembled WGS sequence"/>
</dbReference>
<comment type="catalytic activity">
    <reaction evidence="5">
        <text>Hydrolysis of terminal non-reducing beta-D-galactose residues in beta-D-galactosides.</text>
        <dbReference type="EC" id="3.2.1.23"/>
    </reaction>
</comment>
<feature type="domain" description="Glycoside hydrolase 35 catalytic" evidence="8">
    <location>
        <begin position="60"/>
        <end position="373"/>
    </location>
</feature>
<dbReference type="InterPro" id="IPR026283">
    <property type="entry name" value="B-gal_1-like"/>
</dbReference>
<feature type="chain" id="PRO_5021011022" description="Beta-galactosidase" evidence="7">
    <location>
        <begin position="28"/>
        <end position="628"/>
    </location>
</feature>
<keyword evidence="12" id="KW-1185">Reference proteome</keyword>
<dbReference type="InterPro" id="IPR019801">
    <property type="entry name" value="Glyco_hydro_35_CS"/>
</dbReference>
<dbReference type="PIRSF" id="PIRSF006336">
    <property type="entry name" value="B-gal"/>
    <property type="match status" value="1"/>
</dbReference>
<feature type="signal peptide" evidence="7">
    <location>
        <begin position="1"/>
        <end position="27"/>
    </location>
</feature>
<feature type="domain" description="Beta-galactosidase galactose-binding" evidence="10">
    <location>
        <begin position="549"/>
        <end position="606"/>
    </location>
</feature>
<dbReference type="GO" id="GO:0005975">
    <property type="term" value="P:carbohydrate metabolic process"/>
    <property type="evidence" value="ECO:0007669"/>
    <property type="project" value="InterPro"/>
</dbReference>
<feature type="active site" description="Proton donor" evidence="4">
    <location>
        <position position="208"/>
    </location>
</feature>
<evidence type="ECO:0000259" key="8">
    <source>
        <dbReference type="Pfam" id="PF01301"/>
    </source>
</evidence>
<dbReference type="InterPro" id="IPR031330">
    <property type="entry name" value="Gly_Hdrlase_35_cat"/>
</dbReference>
<comment type="similarity">
    <text evidence="1 6">Belongs to the glycosyl hydrolase 35 family.</text>
</comment>
<keyword evidence="7" id="KW-0732">Signal</keyword>
<feature type="active site" description="Nucleophile" evidence="4">
    <location>
        <position position="283"/>
    </location>
</feature>
<keyword evidence="2 5" id="KW-0378">Hydrolase</keyword>
<accession>A0A4R8DKJ6</accession>
<comment type="caution">
    <text evidence="11">The sequence shown here is derived from an EMBL/GenBank/DDBJ whole genome shotgun (WGS) entry which is preliminary data.</text>
</comment>
<dbReference type="PANTHER" id="PTHR23421">
    <property type="entry name" value="BETA-GALACTOSIDASE RELATED"/>
    <property type="match status" value="1"/>
</dbReference>
<dbReference type="RefSeq" id="WP_133999920.1">
    <property type="nucleotide sequence ID" value="NZ_SODV01000002.1"/>
</dbReference>
<evidence type="ECO:0000256" key="5">
    <source>
        <dbReference type="RuleBase" id="RU000675"/>
    </source>
</evidence>
<dbReference type="InterPro" id="IPR048913">
    <property type="entry name" value="BetaGal_gal-bd"/>
</dbReference>
<evidence type="ECO:0000256" key="3">
    <source>
        <dbReference type="ARBA" id="ARBA00023295"/>
    </source>
</evidence>
<dbReference type="EMBL" id="SODV01000002">
    <property type="protein sequence ID" value="TDW97530.1"/>
    <property type="molecule type" value="Genomic_DNA"/>
</dbReference>
<keyword evidence="3 5" id="KW-0326">Glycosidase</keyword>
<organism evidence="11 12">
    <name type="scientific">Dinghuibacter silviterrae</name>
    <dbReference type="NCBI Taxonomy" id="1539049"/>
    <lineage>
        <taxon>Bacteria</taxon>
        <taxon>Pseudomonadati</taxon>
        <taxon>Bacteroidota</taxon>
        <taxon>Chitinophagia</taxon>
        <taxon>Chitinophagales</taxon>
        <taxon>Chitinophagaceae</taxon>
        <taxon>Dinghuibacter</taxon>
    </lineage>
</organism>
<dbReference type="Pfam" id="PF21317">
    <property type="entry name" value="BetaGal_ABD_1"/>
    <property type="match status" value="1"/>
</dbReference>
<dbReference type="PROSITE" id="PS01182">
    <property type="entry name" value="GLYCOSYL_HYDROL_F35"/>
    <property type="match status" value="1"/>
</dbReference>
<evidence type="ECO:0000259" key="10">
    <source>
        <dbReference type="Pfam" id="PF21467"/>
    </source>
</evidence>
<dbReference type="InterPro" id="IPR001944">
    <property type="entry name" value="Glycoside_Hdrlase_35"/>
</dbReference>
<dbReference type="GO" id="GO:0004565">
    <property type="term" value="F:beta-galactosidase activity"/>
    <property type="evidence" value="ECO:0007669"/>
    <property type="project" value="UniProtKB-EC"/>
</dbReference>
<evidence type="ECO:0000313" key="12">
    <source>
        <dbReference type="Proteomes" id="UP000294498"/>
    </source>
</evidence>
<dbReference type="SUPFAM" id="SSF51445">
    <property type="entry name" value="(Trans)glycosidases"/>
    <property type="match status" value="1"/>
</dbReference>
<dbReference type="Gene3D" id="2.60.120.260">
    <property type="entry name" value="Galactose-binding domain-like"/>
    <property type="match status" value="2"/>
</dbReference>
<dbReference type="EC" id="3.2.1.23" evidence="5"/>
<dbReference type="PRINTS" id="PR00742">
    <property type="entry name" value="GLHYDRLASE35"/>
</dbReference>
<dbReference type="InterPro" id="IPR017853">
    <property type="entry name" value="GH"/>
</dbReference>
<gene>
    <name evidence="11" type="ORF">EDB95_5380</name>
</gene>
<evidence type="ECO:0000259" key="9">
    <source>
        <dbReference type="Pfam" id="PF21317"/>
    </source>
</evidence>
<dbReference type="Gene3D" id="3.20.20.80">
    <property type="entry name" value="Glycosidases"/>
    <property type="match status" value="1"/>
</dbReference>
<dbReference type="OrthoDB" id="703126at2"/>
<evidence type="ECO:0000256" key="1">
    <source>
        <dbReference type="ARBA" id="ARBA00009809"/>
    </source>
</evidence>
<evidence type="ECO:0000256" key="6">
    <source>
        <dbReference type="RuleBase" id="RU003679"/>
    </source>
</evidence>